<dbReference type="Pfam" id="PF03748">
    <property type="entry name" value="FliL"/>
    <property type="match status" value="1"/>
</dbReference>
<evidence type="ECO:0000256" key="5">
    <source>
        <dbReference type="ARBA" id="ARBA00022779"/>
    </source>
</evidence>
<evidence type="ECO:0000256" key="6">
    <source>
        <dbReference type="ARBA" id="ARBA00022989"/>
    </source>
</evidence>
<gene>
    <name evidence="8" type="ORF">UFOPK3564_03595</name>
</gene>
<evidence type="ECO:0000256" key="1">
    <source>
        <dbReference type="ARBA" id="ARBA00004162"/>
    </source>
</evidence>
<protein>
    <submittedName>
        <fullName evidence="8">Unannotated protein</fullName>
    </submittedName>
</protein>
<name>A0A6J7KA47_9ZZZZ</name>
<organism evidence="8">
    <name type="scientific">freshwater metagenome</name>
    <dbReference type="NCBI Taxonomy" id="449393"/>
    <lineage>
        <taxon>unclassified sequences</taxon>
        <taxon>metagenomes</taxon>
        <taxon>ecological metagenomes</taxon>
    </lineage>
</organism>
<keyword evidence="4" id="KW-0812">Transmembrane</keyword>
<proteinExistence type="predicted"/>
<keyword evidence="2" id="KW-1003">Cell membrane</keyword>
<dbReference type="GO" id="GO:0071973">
    <property type="term" value="P:bacterial-type flagellum-dependent cell motility"/>
    <property type="evidence" value="ECO:0007669"/>
    <property type="project" value="InterPro"/>
</dbReference>
<keyword evidence="7" id="KW-0472">Membrane</keyword>
<dbReference type="AlphaFoldDB" id="A0A6J7KA47"/>
<evidence type="ECO:0000256" key="4">
    <source>
        <dbReference type="ARBA" id="ARBA00022692"/>
    </source>
</evidence>
<reference evidence="8" key="1">
    <citation type="submission" date="2020-05" db="EMBL/GenBank/DDBJ databases">
        <authorList>
            <person name="Chiriac C."/>
            <person name="Salcher M."/>
            <person name="Ghai R."/>
            <person name="Kavagutti S V."/>
        </authorList>
    </citation>
    <scope>NUCLEOTIDE SEQUENCE</scope>
</reference>
<dbReference type="GO" id="GO:0006935">
    <property type="term" value="P:chemotaxis"/>
    <property type="evidence" value="ECO:0007669"/>
    <property type="project" value="UniProtKB-KW"/>
</dbReference>
<comment type="subcellular location">
    <subcellularLocation>
        <location evidence="1">Cell membrane</location>
        <topology evidence="1">Single-pass membrane protein</topology>
    </subcellularLocation>
</comment>
<dbReference type="EMBL" id="CAFBMK010000365">
    <property type="protein sequence ID" value="CAB4952948.1"/>
    <property type="molecule type" value="Genomic_DNA"/>
</dbReference>
<evidence type="ECO:0000256" key="2">
    <source>
        <dbReference type="ARBA" id="ARBA00022475"/>
    </source>
</evidence>
<dbReference type="GO" id="GO:0005886">
    <property type="term" value="C:plasma membrane"/>
    <property type="evidence" value="ECO:0007669"/>
    <property type="project" value="UniProtKB-SubCell"/>
</dbReference>
<dbReference type="GO" id="GO:0009425">
    <property type="term" value="C:bacterial-type flagellum basal body"/>
    <property type="evidence" value="ECO:0007669"/>
    <property type="project" value="InterPro"/>
</dbReference>
<dbReference type="InterPro" id="IPR005503">
    <property type="entry name" value="FliL"/>
</dbReference>
<evidence type="ECO:0000313" key="8">
    <source>
        <dbReference type="EMBL" id="CAB4952948.1"/>
    </source>
</evidence>
<keyword evidence="3" id="KW-0145">Chemotaxis</keyword>
<evidence type="ECO:0000256" key="3">
    <source>
        <dbReference type="ARBA" id="ARBA00022500"/>
    </source>
</evidence>
<evidence type="ECO:0000256" key="7">
    <source>
        <dbReference type="ARBA" id="ARBA00023136"/>
    </source>
</evidence>
<keyword evidence="6" id="KW-1133">Transmembrane helix</keyword>
<sequence>MTGRGPAEGSPVANPEIPTMSKKLMAMLAVVVLGAGIVYKTVLAAPTEAGAEPKLQGVVYVLSKEFLVNLSDGRYAKFSVAVVLPETPEAHGEETPPEGYGPLAEEAVIRTVVVDVVGASTGEALTTVKGRRAVRHRVLRRVERETDAEVKDVLFPDITVQ</sequence>
<keyword evidence="5" id="KW-0283">Flagellar rotation</keyword>
<accession>A0A6J7KA47</accession>